<dbReference type="OrthoDB" id="9810303at2"/>
<organism evidence="2 3">
    <name type="scientific">Chitinimonas arctica</name>
    <dbReference type="NCBI Taxonomy" id="2594795"/>
    <lineage>
        <taxon>Bacteria</taxon>
        <taxon>Pseudomonadati</taxon>
        <taxon>Pseudomonadota</taxon>
        <taxon>Betaproteobacteria</taxon>
        <taxon>Neisseriales</taxon>
        <taxon>Chitinibacteraceae</taxon>
        <taxon>Chitinimonas</taxon>
    </lineage>
</organism>
<keyword evidence="3" id="KW-1185">Reference proteome</keyword>
<dbReference type="Gene3D" id="3.90.550.10">
    <property type="entry name" value="Spore Coat Polysaccharide Biosynthesis Protein SpsA, Chain A"/>
    <property type="match status" value="1"/>
</dbReference>
<feature type="domain" description="Glycosyltransferase 2-like" evidence="1">
    <location>
        <begin position="4"/>
        <end position="130"/>
    </location>
</feature>
<dbReference type="KEGG" id="cari:FNU76_16405"/>
<protein>
    <submittedName>
        <fullName evidence="2">Glycosyltransferase family 2 protein</fullName>
    </submittedName>
</protein>
<evidence type="ECO:0000313" key="3">
    <source>
        <dbReference type="Proteomes" id="UP000317550"/>
    </source>
</evidence>
<dbReference type="CDD" id="cd04179">
    <property type="entry name" value="DPM_DPG-synthase_like"/>
    <property type="match status" value="1"/>
</dbReference>
<dbReference type="GO" id="GO:0016740">
    <property type="term" value="F:transferase activity"/>
    <property type="evidence" value="ECO:0007669"/>
    <property type="project" value="UniProtKB-KW"/>
</dbReference>
<proteinExistence type="predicted"/>
<dbReference type="PANTHER" id="PTHR10859:SF91">
    <property type="entry name" value="DOLICHYL-PHOSPHATE BETA-GLUCOSYLTRANSFERASE"/>
    <property type="match status" value="1"/>
</dbReference>
<dbReference type="GO" id="GO:0006487">
    <property type="term" value="P:protein N-linked glycosylation"/>
    <property type="evidence" value="ECO:0007669"/>
    <property type="project" value="TreeGrafter"/>
</dbReference>
<reference evidence="3" key="1">
    <citation type="submission" date="2019-07" db="EMBL/GenBank/DDBJ databases">
        <title>Chitinimonas sp. nov., isolated from Ny-Alesund, arctica soil.</title>
        <authorList>
            <person name="Xu Q."/>
            <person name="Peng F."/>
        </authorList>
    </citation>
    <scope>NUCLEOTIDE SEQUENCE [LARGE SCALE GENOMIC DNA]</scope>
    <source>
        <strain evidence="3">R3-44</strain>
    </source>
</reference>
<accession>A0A516SI15</accession>
<dbReference type="Proteomes" id="UP000317550">
    <property type="component" value="Chromosome"/>
</dbReference>
<dbReference type="SUPFAM" id="SSF53448">
    <property type="entry name" value="Nucleotide-diphospho-sugar transferases"/>
    <property type="match status" value="1"/>
</dbReference>
<dbReference type="InterPro" id="IPR001173">
    <property type="entry name" value="Glyco_trans_2-like"/>
</dbReference>
<dbReference type="InterPro" id="IPR029044">
    <property type="entry name" value="Nucleotide-diphossugar_trans"/>
</dbReference>
<dbReference type="EMBL" id="CP041730">
    <property type="protein sequence ID" value="QDQ27797.1"/>
    <property type="molecule type" value="Genomic_DNA"/>
</dbReference>
<sequence>MSCCVVIPVYNHGAAIGAVVAAVRAHALPCLLVDDGSHADCAAVLDALAAADPAGVSLLRLAQNQGKGGAMLAGLRAAHAAGYSHALQIDADGQHNCADIPLFLQCSDHFPAAIVCGCPLFDDSVPRSRFYGRYLTHACVWLQTLSFAIRDSMCGFRLYPLAATVALLDSVRIGRRMDFDTDIIVRLFWRDVPVINLLTRVTYPSDGVSHFRMWRDNLLMIRLHIRLLAGMLPRAPRLIWRSIRRQALRPAGR</sequence>
<dbReference type="PANTHER" id="PTHR10859">
    <property type="entry name" value="GLYCOSYL TRANSFERASE"/>
    <property type="match status" value="1"/>
</dbReference>
<evidence type="ECO:0000313" key="2">
    <source>
        <dbReference type="EMBL" id="QDQ27797.1"/>
    </source>
</evidence>
<dbReference type="AlphaFoldDB" id="A0A516SI15"/>
<keyword evidence="2" id="KW-0808">Transferase</keyword>
<dbReference type="RefSeq" id="WP_144279185.1">
    <property type="nucleotide sequence ID" value="NZ_CP041730.1"/>
</dbReference>
<dbReference type="Pfam" id="PF00535">
    <property type="entry name" value="Glycos_transf_2"/>
    <property type="match status" value="1"/>
</dbReference>
<name>A0A516SI15_9NEIS</name>
<evidence type="ECO:0000259" key="1">
    <source>
        <dbReference type="Pfam" id="PF00535"/>
    </source>
</evidence>
<gene>
    <name evidence="2" type="ORF">FNU76_16405</name>
</gene>